<dbReference type="GO" id="GO:0004592">
    <property type="term" value="F:pantoate-beta-alanine ligase activity"/>
    <property type="evidence" value="ECO:0007669"/>
    <property type="project" value="UniProtKB-UniRule"/>
</dbReference>
<dbReference type="STRING" id="1653334.GA0071312_0852"/>
<dbReference type="Gene3D" id="3.30.1300.10">
    <property type="entry name" value="Pantoate-beta-alanine ligase, C-terminal domain"/>
    <property type="match status" value="1"/>
</dbReference>
<comment type="caution">
    <text evidence="9">The sequence shown here is derived from an EMBL/GenBank/DDBJ whole genome shotgun (WGS) entry which is preliminary data.</text>
</comment>
<evidence type="ECO:0000313" key="11">
    <source>
        <dbReference type="Proteomes" id="UP000050497"/>
    </source>
</evidence>
<feature type="binding site" evidence="8">
    <location>
        <begin position="195"/>
        <end position="198"/>
    </location>
    <ligand>
        <name>ATP</name>
        <dbReference type="ChEBI" id="CHEBI:30616"/>
    </ligand>
</feature>
<evidence type="ECO:0000256" key="2">
    <source>
        <dbReference type="ARBA" id="ARBA00009256"/>
    </source>
</evidence>
<dbReference type="Gene3D" id="3.40.50.620">
    <property type="entry name" value="HUPs"/>
    <property type="match status" value="1"/>
</dbReference>
<feature type="binding site" evidence="8">
    <location>
        <position position="187"/>
    </location>
    <ligand>
        <name>ATP</name>
        <dbReference type="ChEBI" id="CHEBI:30616"/>
    </ligand>
</feature>
<reference evidence="9 11" key="1">
    <citation type="submission" date="2015-09" db="EMBL/GenBank/DDBJ databases">
        <title>Identification and resolution of microdiversity through metagenomic sequencing of parallel consortia.</title>
        <authorList>
            <person name="Nelson W.C."/>
            <person name="Romine M.F."/>
            <person name="Lindemann S.R."/>
        </authorList>
    </citation>
    <scope>NUCLEOTIDE SEQUENCE [LARGE SCALE GENOMIC DNA]</scope>
    <source>
        <strain evidence="9">HL-109</strain>
    </source>
</reference>
<dbReference type="NCBIfam" id="TIGR00125">
    <property type="entry name" value="cyt_tran_rel"/>
    <property type="match status" value="1"/>
</dbReference>
<dbReference type="PATRIC" id="fig|1653334.4.peg.3429"/>
<evidence type="ECO:0000256" key="5">
    <source>
        <dbReference type="ARBA" id="ARBA00022741"/>
    </source>
</evidence>
<name>A0A0P7X6L8_9HYPH</name>
<dbReference type="PANTHER" id="PTHR21299:SF1">
    <property type="entry name" value="PANTOATE--BETA-ALANINE LIGASE"/>
    <property type="match status" value="1"/>
</dbReference>
<dbReference type="UniPathway" id="UPA00028">
    <property type="reaction ID" value="UER00005"/>
</dbReference>
<comment type="subunit">
    <text evidence="8">Homodimer.</text>
</comment>
<keyword evidence="6 8" id="KW-0067">ATP-binding</keyword>
<dbReference type="InterPro" id="IPR042176">
    <property type="entry name" value="Pantoate_ligase_C"/>
</dbReference>
<dbReference type="CDD" id="cd00560">
    <property type="entry name" value="PanC"/>
    <property type="match status" value="1"/>
</dbReference>
<evidence type="ECO:0000256" key="8">
    <source>
        <dbReference type="HAMAP-Rule" id="MF_00158"/>
    </source>
</evidence>
<dbReference type="EC" id="6.3.2.1" evidence="8"/>
<feature type="binding site" evidence="8">
    <location>
        <position position="164"/>
    </location>
    <ligand>
        <name>(R)-pantoate</name>
        <dbReference type="ChEBI" id="CHEBI:15980"/>
    </ligand>
</feature>
<reference evidence="10 12" key="2">
    <citation type="submission" date="2016-08" db="EMBL/GenBank/DDBJ databases">
        <authorList>
            <person name="Varghese N."/>
            <person name="Submissions Spin"/>
        </authorList>
    </citation>
    <scope>NUCLEOTIDE SEQUENCE [LARGE SCALE GENOMIC DNA]</scope>
    <source>
        <strain evidence="10 12">HL-109</strain>
    </source>
</reference>
<comment type="subcellular location">
    <subcellularLocation>
        <location evidence="8">Cytoplasm</location>
    </subcellularLocation>
</comment>
<proteinExistence type="inferred from homology"/>
<keyword evidence="5 8" id="KW-0547">Nucleotide-binding</keyword>
<keyword evidence="12" id="KW-1185">Reference proteome</keyword>
<feature type="binding site" evidence="8">
    <location>
        <position position="72"/>
    </location>
    <ligand>
        <name>(R)-pantoate</name>
        <dbReference type="ChEBI" id="CHEBI:15980"/>
    </ligand>
</feature>
<keyword evidence="8" id="KW-0963">Cytoplasm</keyword>
<dbReference type="GO" id="GO:0015940">
    <property type="term" value="P:pantothenate biosynthetic process"/>
    <property type="evidence" value="ECO:0007669"/>
    <property type="project" value="UniProtKB-UniRule"/>
</dbReference>
<dbReference type="Proteomes" id="UP000182800">
    <property type="component" value="Unassembled WGS sequence"/>
</dbReference>
<protein>
    <recommendedName>
        <fullName evidence="8">Pantothenate synthetase</fullName>
        <shortName evidence="8">PS</shortName>
        <ecNumber evidence="8">6.3.2.1</ecNumber>
    </recommendedName>
    <alternativeName>
        <fullName evidence="8">Pantoate--beta-alanine ligase</fullName>
    </alternativeName>
    <alternativeName>
        <fullName evidence="8">Pantoate-activating enzyme</fullName>
    </alternativeName>
</protein>
<dbReference type="AlphaFoldDB" id="A0A0P7X6L8"/>
<feature type="binding site" evidence="8">
    <location>
        <begin position="158"/>
        <end position="161"/>
    </location>
    <ligand>
        <name>ATP</name>
        <dbReference type="ChEBI" id="CHEBI:30616"/>
    </ligand>
</feature>
<gene>
    <name evidence="8 9" type="primary">panC</name>
    <name evidence="10" type="ORF">GA0071312_0852</name>
    <name evidence="9" type="ORF">HLUCCO17_10485</name>
</gene>
<evidence type="ECO:0000256" key="7">
    <source>
        <dbReference type="ARBA" id="ARBA00048258"/>
    </source>
</evidence>
<evidence type="ECO:0000256" key="6">
    <source>
        <dbReference type="ARBA" id="ARBA00022840"/>
    </source>
</evidence>
<organism evidence="9 11">
    <name type="scientific">Saliniramus fredricksonii</name>
    <dbReference type="NCBI Taxonomy" id="1653334"/>
    <lineage>
        <taxon>Bacteria</taxon>
        <taxon>Pseudomonadati</taxon>
        <taxon>Pseudomonadota</taxon>
        <taxon>Alphaproteobacteria</taxon>
        <taxon>Hyphomicrobiales</taxon>
        <taxon>Salinarimonadaceae</taxon>
        <taxon>Saliniramus</taxon>
    </lineage>
</organism>
<dbReference type="PANTHER" id="PTHR21299">
    <property type="entry name" value="CYTIDYLATE KINASE/PANTOATE-BETA-ALANINE LIGASE"/>
    <property type="match status" value="1"/>
</dbReference>
<dbReference type="InterPro" id="IPR004821">
    <property type="entry name" value="Cyt_trans-like"/>
</dbReference>
<evidence type="ECO:0000313" key="10">
    <source>
        <dbReference type="EMBL" id="SCC79398.1"/>
    </source>
</evidence>
<dbReference type="Pfam" id="PF02569">
    <property type="entry name" value="Pantoate_ligase"/>
    <property type="match status" value="1"/>
</dbReference>
<dbReference type="InterPro" id="IPR003721">
    <property type="entry name" value="Pantoate_ligase"/>
</dbReference>
<feature type="binding site" evidence="8">
    <location>
        <begin position="41"/>
        <end position="48"/>
    </location>
    <ligand>
        <name>ATP</name>
        <dbReference type="ChEBI" id="CHEBI:30616"/>
    </ligand>
</feature>
<comment type="function">
    <text evidence="8">Catalyzes the condensation of pantoate with beta-alanine in an ATP-dependent reaction via a pantoyl-adenylate intermediate.</text>
</comment>
<evidence type="ECO:0000256" key="3">
    <source>
        <dbReference type="ARBA" id="ARBA00022598"/>
    </source>
</evidence>
<sequence>MSDQTATTRPAPPIAEDVAALRARVGQWRAAGERVALVPTMGALHEGHLSLVRQGRAKADRVVVSIFVNPTQFGPGEDLARYPRTFEADCAALAPCADLVFAPQAQAMYPPGSSSMISLEGPATAGLEDAFRPGHFRGVATVVAKLLLQCGPDIALFGEKDYQQLKVIMRMVADLFMPVTILGGETVREADGLALSSRNRYLAADERARAPQLYAAMQRCAKAIVAGDDPATVLTREEAALVQAGFAVDYLALRDAESLGEPDPARPRRLLAAAKLGATRLIDNIAV</sequence>
<dbReference type="SUPFAM" id="SSF52374">
    <property type="entry name" value="Nucleotidylyl transferase"/>
    <property type="match status" value="1"/>
</dbReference>
<feature type="active site" description="Proton donor" evidence="8">
    <location>
        <position position="48"/>
    </location>
</feature>
<dbReference type="EMBL" id="FMBM01000001">
    <property type="protein sequence ID" value="SCC79398.1"/>
    <property type="molecule type" value="Genomic_DNA"/>
</dbReference>
<keyword evidence="3 8" id="KW-0436">Ligase</keyword>
<comment type="miscellaneous">
    <text evidence="8">The reaction proceeds by a bi uni uni bi ping pong mechanism.</text>
</comment>
<comment type="pathway">
    <text evidence="1 8">Cofactor biosynthesis; (R)-pantothenate biosynthesis; (R)-pantothenate from (R)-pantoate and beta-alanine: step 1/1.</text>
</comment>
<accession>A0A0P7X6L8</accession>
<dbReference type="EMBL" id="LJSX01000014">
    <property type="protein sequence ID" value="KPQ10663.1"/>
    <property type="molecule type" value="Genomic_DNA"/>
</dbReference>
<dbReference type="Proteomes" id="UP000050497">
    <property type="component" value="Unassembled WGS sequence"/>
</dbReference>
<comment type="similarity">
    <text evidence="2 8">Belongs to the pantothenate synthetase family.</text>
</comment>
<dbReference type="NCBIfam" id="TIGR00018">
    <property type="entry name" value="panC"/>
    <property type="match status" value="1"/>
</dbReference>
<dbReference type="GO" id="GO:0005829">
    <property type="term" value="C:cytosol"/>
    <property type="evidence" value="ECO:0007669"/>
    <property type="project" value="TreeGrafter"/>
</dbReference>
<feature type="binding site" evidence="8">
    <location>
        <position position="72"/>
    </location>
    <ligand>
        <name>beta-alanine</name>
        <dbReference type="ChEBI" id="CHEBI:57966"/>
    </ligand>
</feature>
<evidence type="ECO:0000313" key="12">
    <source>
        <dbReference type="Proteomes" id="UP000182800"/>
    </source>
</evidence>
<evidence type="ECO:0000313" key="9">
    <source>
        <dbReference type="EMBL" id="KPQ10663.1"/>
    </source>
</evidence>
<keyword evidence="4 8" id="KW-0566">Pantothenate biosynthesis</keyword>
<dbReference type="GO" id="GO:0005524">
    <property type="term" value="F:ATP binding"/>
    <property type="evidence" value="ECO:0007669"/>
    <property type="project" value="UniProtKB-KW"/>
</dbReference>
<evidence type="ECO:0000256" key="1">
    <source>
        <dbReference type="ARBA" id="ARBA00004990"/>
    </source>
</evidence>
<comment type="catalytic activity">
    <reaction evidence="7 8">
        <text>(R)-pantoate + beta-alanine + ATP = (R)-pantothenate + AMP + diphosphate + H(+)</text>
        <dbReference type="Rhea" id="RHEA:10912"/>
        <dbReference type="ChEBI" id="CHEBI:15378"/>
        <dbReference type="ChEBI" id="CHEBI:15980"/>
        <dbReference type="ChEBI" id="CHEBI:29032"/>
        <dbReference type="ChEBI" id="CHEBI:30616"/>
        <dbReference type="ChEBI" id="CHEBI:33019"/>
        <dbReference type="ChEBI" id="CHEBI:57966"/>
        <dbReference type="ChEBI" id="CHEBI:456215"/>
        <dbReference type="EC" id="6.3.2.1"/>
    </reaction>
</comment>
<evidence type="ECO:0000256" key="4">
    <source>
        <dbReference type="ARBA" id="ARBA00022655"/>
    </source>
</evidence>
<dbReference type="OrthoDB" id="9773087at2"/>
<dbReference type="HAMAP" id="MF_00158">
    <property type="entry name" value="PanC"/>
    <property type="match status" value="1"/>
</dbReference>
<dbReference type="InterPro" id="IPR014729">
    <property type="entry name" value="Rossmann-like_a/b/a_fold"/>
</dbReference>
<dbReference type="RefSeq" id="WP_074444213.1">
    <property type="nucleotide sequence ID" value="NZ_FMBM01000001.1"/>
</dbReference>